<dbReference type="InterPro" id="IPR015943">
    <property type="entry name" value="WD40/YVTN_repeat-like_dom_sf"/>
</dbReference>
<name>A0ABW3A9Q5_9ACTN</name>
<evidence type="ECO:0000313" key="3">
    <source>
        <dbReference type="Proteomes" id="UP001597053"/>
    </source>
</evidence>
<comment type="caution">
    <text evidence="2">The sequence shown here is derived from an EMBL/GenBank/DDBJ whole genome shotgun (WGS) entry which is preliminary data.</text>
</comment>
<dbReference type="Pfam" id="PF10282">
    <property type="entry name" value="Lactonase"/>
    <property type="match status" value="1"/>
</dbReference>
<evidence type="ECO:0000256" key="1">
    <source>
        <dbReference type="ARBA" id="ARBA00005564"/>
    </source>
</evidence>
<dbReference type="InterPro" id="IPR050282">
    <property type="entry name" value="Cycloisomerase_2"/>
</dbReference>
<dbReference type="EMBL" id="JBHTHM010001981">
    <property type="protein sequence ID" value="MFD0787408.1"/>
    <property type="molecule type" value="Genomic_DNA"/>
</dbReference>
<dbReference type="PANTHER" id="PTHR30344:SF1">
    <property type="entry name" value="6-PHOSPHOGLUCONOLACTONASE"/>
    <property type="match status" value="1"/>
</dbReference>
<dbReference type="PANTHER" id="PTHR30344">
    <property type="entry name" value="6-PHOSPHOGLUCONOLACTONASE-RELATED"/>
    <property type="match status" value="1"/>
</dbReference>
<comment type="similarity">
    <text evidence="1">Belongs to the cycloisomerase 2 family.</text>
</comment>
<dbReference type="Gene3D" id="2.130.10.10">
    <property type="entry name" value="YVTN repeat-like/Quinoprotein amine dehydrogenase"/>
    <property type="match status" value="1"/>
</dbReference>
<feature type="non-terminal residue" evidence="2">
    <location>
        <position position="1"/>
    </location>
</feature>
<protein>
    <submittedName>
        <fullName evidence="2">Lactonase family protein</fullName>
    </submittedName>
</protein>
<keyword evidence="3" id="KW-1185">Reference proteome</keyword>
<accession>A0ABW3A9Q5</accession>
<proteinExistence type="inferred from homology"/>
<dbReference type="SUPFAM" id="SSF75011">
    <property type="entry name" value="3-carboxy-cis,cis-mucoante lactonizing enzyme"/>
    <property type="match status" value="1"/>
</dbReference>
<organism evidence="2 3">
    <name type="scientific">Micromonospora azadirachtae</name>
    <dbReference type="NCBI Taxonomy" id="1970735"/>
    <lineage>
        <taxon>Bacteria</taxon>
        <taxon>Bacillati</taxon>
        <taxon>Actinomycetota</taxon>
        <taxon>Actinomycetes</taxon>
        <taxon>Micromonosporales</taxon>
        <taxon>Micromonosporaceae</taxon>
        <taxon>Micromonospora</taxon>
    </lineage>
</organism>
<sequence>HPDGQRCYLVGELDGTVTAYELTADGSLHRRTRVEASGRSGHVQPSEVAVRPDGRFLYVANRGVGTLAVFELRGDRPELVGEVDTGGEWPRHFALLGEHLYVADERAHMVRGFSVDRSTGLLEAVGEPLSVPSPTCVLP</sequence>
<reference evidence="3" key="1">
    <citation type="journal article" date="2019" name="Int. J. Syst. Evol. Microbiol.">
        <title>The Global Catalogue of Microorganisms (GCM) 10K type strain sequencing project: providing services to taxonomists for standard genome sequencing and annotation.</title>
        <authorList>
            <consortium name="The Broad Institute Genomics Platform"/>
            <consortium name="The Broad Institute Genome Sequencing Center for Infectious Disease"/>
            <person name="Wu L."/>
            <person name="Ma J."/>
        </authorList>
    </citation>
    <scope>NUCLEOTIDE SEQUENCE [LARGE SCALE GENOMIC DNA]</scope>
    <source>
        <strain evidence="3">JCM 32148</strain>
    </source>
</reference>
<dbReference type="Proteomes" id="UP001597053">
    <property type="component" value="Unassembled WGS sequence"/>
</dbReference>
<evidence type="ECO:0000313" key="2">
    <source>
        <dbReference type="EMBL" id="MFD0787408.1"/>
    </source>
</evidence>
<dbReference type="InterPro" id="IPR019405">
    <property type="entry name" value="Lactonase_7-beta_prop"/>
</dbReference>
<gene>
    <name evidence="2" type="ORF">ACFQZ8_26190</name>
</gene>